<evidence type="ECO:0000313" key="3">
    <source>
        <dbReference type="Proteomes" id="UP001301442"/>
    </source>
</evidence>
<dbReference type="Pfam" id="PF00903">
    <property type="entry name" value="Glyoxalase"/>
    <property type="match status" value="1"/>
</dbReference>
<dbReference type="EMBL" id="CP136600">
    <property type="protein sequence ID" value="WOH38555.1"/>
    <property type="molecule type" value="Genomic_DNA"/>
</dbReference>
<dbReference type="SUPFAM" id="SSF54593">
    <property type="entry name" value="Glyoxalase/Bleomycin resistance protein/Dihydroxybiphenyl dioxygenase"/>
    <property type="match status" value="1"/>
</dbReference>
<dbReference type="Proteomes" id="UP001301442">
    <property type="component" value="Chromosome"/>
</dbReference>
<evidence type="ECO:0000313" key="2">
    <source>
        <dbReference type="EMBL" id="WOH38555.1"/>
    </source>
</evidence>
<dbReference type="PANTHER" id="PTHR33993">
    <property type="entry name" value="GLYOXALASE-RELATED"/>
    <property type="match status" value="1"/>
</dbReference>
<dbReference type="PANTHER" id="PTHR33993:SF14">
    <property type="entry name" value="GB|AAF24581.1"/>
    <property type="match status" value="1"/>
</dbReference>
<reference evidence="2 3" key="1">
    <citation type="submission" date="2023-09" db="EMBL/GenBank/DDBJ databases">
        <authorList>
            <person name="Qi X."/>
        </authorList>
    </citation>
    <scope>NUCLEOTIDE SEQUENCE [LARGE SCALE GENOMIC DNA]</scope>
    <source>
        <strain evidence="2 3">S1-1</strain>
    </source>
</reference>
<dbReference type="PROSITE" id="PS51819">
    <property type="entry name" value="VOC"/>
    <property type="match status" value="1"/>
</dbReference>
<name>A0ABZ0GSC9_9GAMM</name>
<dbReference type="InterPro" id="IPR004360">
    <property type="entry name" value="Glyas_Fos-R_dOase_dom"/>
</dbReference>
<gene>
    <name evidence="2" type="ORF">RI844_04890</name>
</gene>
<organism evidence="2 3">
    <name type="scientific">Thalassotalea fonticola</name>
    <dbReference type="NCBI Taxonomy" id="3065649"/>
    <lineage>
        <taxon>Bacteria</taxon>
        <taxon>Pseudomonadati</taxon>
        <taxon>Pseudomonadota</taxon>
        <taxon>Gammaproteobacteria</taxon>
        <taxon>Alteromonadales</taxon>
        <taxon>Colwelliaceae</taxon>
        <taxon>Thalassotalea</taxon>
    </lineage>
</organism>
<dbReference type="InterPro" id="IPR037523">
    <property type="entry name" value="VOC_core"/>
</dbReference>
<sequence length="132" mass="14115">MANDKIGDVAWLDLTVSNATAVKDFYQDVVGWNSEGCNMGDYENYVMTSPLDGEAKSGVCHSTGVNADLPPVWLPYFLVADINESVGAVQAKGGTLLTEIKSMGGDDKYVVIKDPAGAICALYYKKAVKKTV</sequence>
<dbReference type="RefSeq" id="WP_348397324.1">
    <property type="nucleotide sequence ID" value="NZ_CP136600.1"/>
</dbReference>
<evidence type="ECO:0000259" key="1">
    <source>
        <dbReference type="PROSITE" id="PS51819"/>
    </source>
</evidence>
<keyword evidence="3" id="KW-1185">Reference proteome</keyword>
<proteinExistence type="predicted"/>
<dbReference type="Gene3D" id="3.10.180.10">
    <property type="entry name" value="2,3-Dihydroxybiphenyl 1,2-Dioxygenase, domain 1"/>
    <property type="match status" value="1"/>
</dbReference>
<accession>A0ABZ0GSC9</accession>
<dbReference type="InterPro" id="IPR029068">
    <property type="entry name" value="Glyas_Bleomycin-R_OHBP_Dase"/>
</dbReference>
<feature type="domain" description="VOC" evidence="1">
    <location>
        <begin position="8"/>
        <end position="125"/>
    </location>
</feature>
<dbReference type="InterPro" id="IPR052164">
    <property type="entry name" value="Anthracycline_SecMetBiosynth"/>
</dbReference>
<protein>
    <submittedName>
        <fullName evidence="2">VOC family protein</fullName>
    </submittedName>
</protein>